<dbReference type="EMBL" id="JARK01001423">
    <property type="protein sequence ID" value="EYC04557.1"/>
    <property type="molecule type" value="Genomic_DNA"/>
</dbReference>
<gene>
    <name evidence="2" type="primary">Acey_s0087.g2078</name>
    <name evidence="2" type="ORF">Y032_0087g2078</name>
</gene>
<name>A0A016TPM8_9BILA</name>
<proteinExistence type="predicted"/>
<evidence type="ECO:0000313" key="2">
    <source>
        <dbReference type="EMBL" id="EYC04557.1"/>
    </source>
</evidence>
<comment type="caution">
    <text evidence="2">The sequence shown here is derived from an EMBL/GenBank/DDBJ whole genome shotgun (WGS) entry which is preliminary data.</text>
</comment>
<feature type="chain" id="PRO_5001487501" description="Sulfur globule protein CV3 family protein" evidence="1">
    <location>
        <begin position="30"/>
        <end position="93"/>
    </location>
</feature>
<feature type="signal peptide" evidence="1">
    <location>
        <begin position="1"/>
        <end position="29"/>
    </location>
</feature>
<dbReference type="Proteomes" id="UP000024635">
    <property type="component" value="Unassembled WGS sequence"/>
</dbReference>
<organism evidence="2 3">
    <name type="scientific">Ancylostoma ceylanicum</name>
    <dbReference type="NCBI Taxonomy" id="53326"/>
    <lineage>
        <taxon>Eukaryota</taxon>
        <taxon>Metazoa</taxon>
        <taxon>Ecdysozoa</taxon>
        <taxon>Nematoda</taxon>
        <taxon>Chromadorea</taxon>
        <taxon>Rhabditida</taxon>
        <taxon>Rhabditina</taxon>
        <taxon>Rhabditomorpha</taxon>
        <taxon>Strongyloidea</taxon>
        <taxon>Ancylostomatidae</taxon>
        <taxon>Ancylostomatinae</taxon>
        <taxon>Ancylostoma</taxon>
    </lineage>
</organism>
<keyword evidence="3" id="KW-1185">Reference proteome</keyword>
<dbReference type="AlphaFoldDB" id="A0A016TPM8"/>
<accession>A0A016TPM8</accession>
<evidence type="ECO:0000256" key="1">
    <source>
        <dbReference type="SAM" id="SignalP"/>
    </source>
</evidence>
<protein>
    <recommendedName>
        <fullName evidence="4">Sulfur globule protein CV3 family protein</fullName>
    </recommendedName>
</protein>
<evidence type="ECO:0008006" key="4">
    <source>
        <dbReference type="Google" id="ProtNLM"/>
    </source>
</evidence>
<sequence length="93" mass="11167">MRYLRVSRREMRAALFLLCLALVFHESLCAPYPLAYDVESDHPAEDGRKRVKRQWGWGGPWGYRPWGFRPWGYRPWGFRPWGFRPWGGGFCWC</sequence>
<dbReference type="OrthoDB" id="10407994at2759"/>
<reference evidence="3" key="1">
    <citation type="journal article" date="2015" name="Nat. Genet.">
        <title>The genome and transcriptome of the zoonotic hookworm Ancylostoma ceylanicum identify infection-specific gene families.</title>
        <authorList>
            <person name="Schwarz E.M."/>
            <person name="Hu Y."/>
            <person name="Antoshechkin I."/>
            <person name="Miller M.M."/>
            <person name="Sternberg P.W."/>
            <person name="Aroian R.V."/>
        </authorList>
    </citation>
    <scope>NUCLEOTIDE SEQUENCE</scope>
    <source>
        <strain evidence="3">HY135</strain>
    </source>
</reference>
<keyword evidence="1" id="KW-0732">Signal</keyword>
<evidence type="ECO:0000313" key="3">
    <source>
        <dbReference type="Proteomes" id="UP000024635"/>
    </source>
</evidence>